<dbReference type="GO" id="GO:0006935">
    <property type="term" value="P:chemotaxis"/>
    <property type="evidence" value="ECO:0007669"/>
    <property type="project" value="UniProtKB-KW"/>
</dbReference>
<dbReference type="PANTHER" id="PTHR32089">
    <property type="entry name" value="METHYL-ACCEPTING CHEMOTAXIS PROTEIN MCPB"/>
    <property type="match status" value="1"/>
</dbReference>
<keyword evidence="2" id="KW-1003">Cell membrane</keyword>
<dbReference type="SMART" id="SM00304">
    <property type="entry name" value="HAMP"/>
    <property type="match status" value="1"/>
</dbReference>
<dbReference type="Pfam" id="PF00672">
    <property type="entry name" value="HAMP"/>
    <property type="match status" value="1"/>
</dbReference>
<evidence type="ECO:0000256" key="4">
    <source>
        <dbReference type="ARBA" id="ARBA00022692"/>
    </source>
</evidence>
<dbReference type="CDD" id="cd11386">
    <property type="entry name" value="MCP_signal"/>
    <property type="match status" value="1"/>
</dbReference>
<dbReference type="InterPro" id="IPR003660">
    <property type="entry name" value="HAMP_dom"/>
</dbReference>
<evidence type="ECO:0000313" key="9">
    <source>
        <dbReference type="EMBL" id="BAU26137.1"/>
    </source>
</evidence>
<dbReference type="GO" id="GO:0007165">
    <property type="term" value="P:signal transduction"/>
    <property type="evidence" value="ECO:0007669"/>
    <property type="project" value="UniProtKB-KW"/>
</dbReference>
<dbReference type="Pfam" id="PF02743">
    <property type="entry name" value="dCache_1"/>
    <property type="match status" value="1"/>
</dbReference>
<dbReference type="InterPro" id="IPR029151">
    <property type="entry name" value="Sensor-like_sf"/>
</dbReference>
<dbReference type="SUPFAM" id="SSF103190">
    <property type="entry name" value="Sensory domain-like"/>
    <property type="match status" value="1"/>
</dbReference>
<dbReference type="AlphaFoldDB" id="A0A0U4WBA5"/>
<dbReference type="PROSITE" id="PS50111">
    <property type="entry name" value="CHEMOTAXIS_TRANSDUC_2"/>
    <property type="match status" value="1"/>
</dbReference>
<dbReference type="Gene3D" id="6.10.340.10">
    <property type="match status" value="1"/>
</dbReference>
<dbReference type="CDD" id="cd12912">
    <property type="entry name" value="PDC2_MCP_like"/>
    <property type="match status" value="1"/>
</dbReference>
<dbReference type="EMBL" id="AP017312">
    <property type="protein sequence ID" value="BAU26137.1"/>
    <property type="molecule type" value="Genomic_DNA"/>
</dbReference>
<keyword evidence="7" id="KW-0807">Transducer</keyword>
<sequence length="660" mass="72157">MGAKSLKTKLLLVIIPLVILALAGVAWINHNKAKDFLESNFQDRAFIQLDRLSIKIKEWLNQEQDRISNMATSYDIRSADIQKQMPFLKNKLAEYAEYEMMFVADKKGNAFTTSGKEVNVSDRAYFKKIISGESYAISDPLISKASGKLVIVVASPIHDVNNQLVGMLAATVPITVLSDIVSSEKIGKTGYAYMVQEDSTIIAYPTKEEILKLNLYKLNIPELTEGINEAKAGNNVYKQYVYKGVDKYAFFSRIPLTGWVVAITAPVQEASSQLTYLAKISFVTASVVLLFVIVVLIMFATRFVRPIRHLTELTGQIAEGDLTVQTRNRSRDEVGVLSENFDQMVDSIRMLLSEIGEASRKMRHSSDMLTIASQETTHSAEQVAVTINDLAEGAGDIAASVQSAHHEVTVMNENLHHVSQYAGEMNSTFNETALLTESGEQAVQAAVKKMKEIQGMIDHASGVVQKLGQRSEDIGDIVSLITSIASQTNLLALNASIEAARAGEAGKGFAVVADEVRKLAEETDKAAGSISRIVEENKRETHEAIDSITQGHRVIAEGSDMVQHTGDSFAEIHARMRMLAEKGASITSSIKIAEENAHKVVNDMEHISGITEEASAGSQEVAAVSEQQAASAQRLASDATMMTELSDQLEHLISRFKTGK</sequence>
<dbReference type="CDD" id="cd12914">
    <property type="entry name" value="PDC1_DGC_like"/>
    <property type="match status" value="1"/>
</dbReference>
<dbReference type="InterPro" id="IPR033479">
    <property type="entry name" value="dCache_1"/>
</dbReference>
<dbReference type="Gene3D" id="1.10.287.950">
    <property type="entry name" value="Methyl-accepting chemotaxis protein"/>
    <property type="match status" value="1"/>
</dbReference>
<evidence type="ECO:0000256" key="5">
    <source>
        <dbReference type="ARBA" id="ARBA00022989"/>
    </source>
</evidence>
<evidence type="ECO:0000256" key="1">
    <source>
        <dbReference type="ARBA" id="ARBA00004651"/>
    </source>
</evidence>
<dbReference type="InterPro" id="IPR004089">
    <property type="entry name" value="MCPsignal_dom"/>
</dbReference>
<keyword evidence="10" id="KW-1185">Reference proteome</keyword>
<organism evidence="9 10">
    <name type="scientific">Aneurinibacillus soli</name>
    <dbReference type="NCBI Taxonomy" id="1500254"/>
    <lineage>
        <taxon>Bacteria</taxon>
        <taxon>Bacillati</taxon>
        <taxon>Bacillota</taxon>
        <taxon>Bacilli</taxon>
        <taxon>Bacillales</taxon>
        <taxon>Paenibacillaceae</taxon>
        <taxon>Aneurinibacillus group</taxon>
        <taxon>Aneurinibacillus</taxon>
    </lineage>
</organism>
<comment type="subcellular location">
    <subcellularLocation>
        <location evidence="1">Cell membrane</location>
        <topology evidence="1">Multi-pass membrane protein</topology>
    </subcellularLocation>
</comment>
<dbReference type="PROSITE" id="PS50885">
    <property type="entry name" value="HAMP"/>
    <property type="match status" value="1"/>
</dbReference>
<evidence type="ECO:0000256" key="2">
    <source>
        <dbReference type="ARBA" id="ARBA00022475"/>
    </source>
</evidence>
<dbReference type="SMART" id="SM00283">
    <property type="entry name" value="MA"/>
    <property type="match status" value="1"/>
</dbReference>
<dbReference type="Proteomes" id="UP000217696">
    <property type="component" value="Chromosome"/>
</dbReference>
<evidence type="ECO:0000256" key="7">
    <source>
        <dbReference type="ARBA" id="ARBA00023224"/>
    </source>
</evidence>
<dbReference type="GO" id="GO:0005886">
    <property type="term" value="C:plasma membrane"/>
    <property type="evidence" value="ECO:0007669"/>
    <property type="project" value="UniProtKB-SubCell"/>
</dbReference>
<gene>
    <name evidence="9" type="primary">mcpB_2</name>
    <name evidence="9" type="ORF">CB4_00239</name>
</gene>
<dbReference type="PANTHER" id="PTHR32089:SF112">
    <property type="entry name" value="LYSOZYME-LIKE PROTEIN-RELATED"/>
    <property type="match status" value="1"/>
</dbReference>
<dbReference type="KEGG" id="asoc:CB4_00239"/>
<dbReference type="Pfam" id="PF00015">
    <property type="entry name" value="MCPsignal"/>
    <property type="match status" value="1"/>
</dbReference>
<protein>
    <submittedName>
        <fullName evidence="9">Methyl-accepting chemotaxis protein McpB</fullName>
    </submittedName>
</protein>
<keyword evidence="4" id="KW-0812">Transmembrane</keyword>
<proteinExistence type="inferred from homology"/>
<name>A0A0U4WBA5_9BACL</name>
<reference evidence="9 10" key="1">
    <citation type="submission" date="2015-12" db="EMBL/GenBank/DDBJ databases">
        <title>Genome sequence of Aneurinibacillus soli.</title>
        <authorList>
            <person name="Lee J.S."/>
            <person name="Lee K.C."/>
            <person name="Kim K.K."/>
            <person name="Lee B.W."/>
        </authorList>
    </citation>
    <scope>NUCLEOTIDE SEQUENCE [LARGE SCALE GENOMIC DNA]</scope>
    <source>
        <strain evidence="9 10">CB4</strain>
    </source>
</reference>
<dbReference type="CDD" id="cd06225">
    <property type="entry name" value="HAMP"/>
    <property type="match status" value="1"/>
</dbReference>
<accession>A0A0U4WBA5</accession>
<dbReference type="OrthoDB" id="243053at2"/>
<evidence type="ECO:0000313" key="10">
    <source>
        <dbReference type="Proteomes" id="UP000217696"/>
    </source>
</evidence>
<evidence type="ECO:0000256" key="6">
    <source>
        <dbReference type="ARBA" id="ARBA00023136"/>
    </source>
</evidence>
<evidence type="ECO:0000256" key="3">
    <source>
        <dbReference type="ARBA" id="ARBA00022500"/>
    </source>
</evidence>
<dbReference type="SUPFAM" id="SSF58104">
    <property type="entry name" value="Methyl-accepting chemotaxis protein (MCP) signaling domain"/>
    <property type="match status" value="1"/>
</dbReference>
<keyword evidence="3" id="KW-0145">Chemotaxis</keyword>
<evidence type="ECO:0000256" key="8">
    <source>
        <dbReference type="ARBA" id="ARBA00029447"/>
    </source>
</evidence>
<keyword evidence="5" id="KW-1133">Transmembrane helix</keyword>
<dbReference type="RefSeq" id="WP_096463210.1">
    <property type="nucleotide sequence ID" value="NZ_AP017312.1"/>
</dbReference>
<dbReference type="Gene3D" id="3.30.450.20">
    <property type="entry name" value="PAS domain"/>
    <property type="match status" value="1"/>
</dbReference>
<comment type="similarity">
    <text evidence="8">Belongs to the methyl-accepting chemotaxis (MCP) protein family.</text>
</comment>
<keyword evidence="6" id="KW-0472">Membrane</keyword>